<keyword evidence="2" id="KW-1185">Reference proteome</keyword>
<protein>
    <submittedName>
        <fullName evidence="3">Uncharacterized protein</fullName>
    </submittedName>
</protein>
<sequence length="326" mass="35077">MTFNQKLDGALSTTSPKAIVRGRWSRIARAGSLHDPNERCAENAERSLAEEEGGIWSCNCHILFGQISPNIVPTKSPIGPMPSAVTTTLAYFEFREPLDVDDDGRSIGIGLTVVVPKLLGAGTQFEGWEKTEKFPKVLRHPISQPIIASDQPTHHRIRSANPSSHPISQPIIASDQPTHQPTHHRIRSANPSANPSSHPISQPIIASDQPTHHRIRSANPSSHPISQPISQPIIASDQPTHQPTHHRIRSANPSSHPICYPKKADGRKRQALPAACCCWGEQKTDGGAGGATADRDSGAGGGGVRCAEKERGPSPEERGTGWDGPD</sequence>
<feature type="region of interest" description="Disordered" evidence="1">
    <location>
        <begin position="282"/>
        <end position="326"/>
    </location>
</feature>
<evidence type="ECO:0000313" key="2">
    <source>
        <dbReference type="Proteomes" id="UP000887572"/>
    </source>
</evidence>
<reference evidence="3" key="1">
    <citation type="submission" date="2022-11" db="UniProtKB">
        <authorList>
            <consortium name="WormBaseParasite"/>
        </authorList>
    </citation>
    <scope>IDENTIFICATION</scope>
</reference>
<evidence type="ECO:0000256" key="1">
    <source>
        <dbReference type="SAM" id="MobiDB-lite"/>
    </source>
</evidence>
<proteinExistence type="predicted"/>
<feature type="compositionally biased region" description="Low complexity" evidence="1">
    <location>
        <begin position="188"/>
        <end position="197"/>
    </location>
</feature>
<dbReference type="AlphaFoldDB" id="A0A914GUW6"/>
<dbReference type="Proteomes" id="UP000887572">
    <property type="component" value="Unplaced"/>
</dbReference>
<name>A0A914GUW6_GLORO</name>
<dbReference type="WBParaSite" id="Gr19_v10_g11003.t1">
    <property type="protein sequence ID" value="Gr19_v10_g11003.t1"/>
    <property type="gene ID" value="Gr19_v10_g11003"/>
</dbReference>
<evidence type="ECO:0000313" key="3">
    <source>
        <dbReference type="WBParaSite" id="Gr19_v10_g11003.t1"/>
    </source>
</evidence>
<accession>A0A914GUW6</accession>
<feature type="compositionally biased region" description="Basic and acidic residues" evidence="1">
    <location>
        <begin position="306"/>
        <end position="320"/>
    </location>
</feature>
<organism evidence="2 3">
    <name type="scientific">Globodera rostochiensis</name>
    <name type="common">Golden nematode worm</name>
    <name type="synonym">Heterodera rostochiensis</name>
    <dbReference type="NCBI Taxonomy" id="31243"/>
    <lineage>
        <taxon>Eukaryota</taxon>
        <taxon>Metazoa</taxon>
        <taxon>Ecdysozoa</taxon>
        <taxon>Nematoda</taxon>
        <taxon>Chromadorea</taxon>
        <taxon>Rhabditida</taxon>
        <taxon>Tylenchina</taxon>
        <taxon>Tylenchomorpha</taxon>
        <taxon>Tylenchoidea</taxon>
        <taxon>Heteroderidae</taxon>
        <taxon>Heteroderinae</taxon>
        <taxon>Globodera</taxon>
    </lineage>
</organism>
<feature type="compositionally biased region" description="Low complexity" evidence="1">
    <location>
        <begin position="220"/>
        <end position="239"/>
    </location>
</feature>
<feature type="region of interest" description="Disordered" evidence="1">
    <location>
        <begin position="173"/>
        <end position="257"/>
    </location>
</feature>